<dbReference type="PANTHER" id="PTHR43553">
    <property type="entry name" value="HEAVY METAL TRANSPORTER"/>
    <property type="match status" value="1"/>
</dbReference>
<feature type="compositionally biased region" description="Basic and acidic residues" evidence="9">
    <location>
        <begin position="263"/>
        <end position="273"/>
    </location>
</feature>
<evidence type="ECO:0000256" key="8">
    <source>
        <dbReference type="ARBA" id="ARBA00023136"/>
    </source>
</evidence>
<evidence type="ECO:0000256" key="4">
    <source>
        <dbReference type="ARBA" id="ARBA00022475"/>
    </source>
</evidence>
<evidence type="ECO:0000256" key="2">
    <source>
        <dbReference type="ARBA" id="ARBA00005417"/>
    </source>
</evidence>
<evidence type="ECO:0000256" key="5">
    <source>
        <dbReference type="ARBA" id="ARBA00022741"/>
    </source>
</evidence>
<dbReference type="Gene3D" id="3.40.50.300">
    <property type="entry name" value="P-loop containing nucleotide triphosphate hydrolases"/>
    <property type="match status" value="1"/>
</dbReference>
<evidence type="ECO:0000256" key="7">
    <source>
        <dbReference type="ARBA" id="ARBA00022967"/>
    </source>
</evidence>
<evidence type="ECO:0000256" key="1">
    <source>
        <dbReference type="ARBA" id="ARBA00004202"/>
    </source>
</evidence>
<evidence type="ECO:0000256" key="6">
    <source>
        <dbReference type="ARBA" id="ARBA00022840"/>
    </source>
</evidence>
<dbReference type="InterPro" id="IPR017871">
    <property type="entry name" value="ABC_transporter-like_CS"/>
</dbReference>
<feature type="domain" description="ABC transporter" evidence="10">
    <location>
        <begin position="6"/>
        <end position="244"/>
    </location>
</feature>
<dbReference type="Proteomes" id="UP001549047">
    <property type="component" value="Unassembled WGS sequence"/>
</dbReference>
<comment type="subcellular location">
    <subcellularLocation>
        <location evidence="1">Cell membrane</location>
        <topology evidence="1">Peripheral membrane protein</topology>
    </subcellularLocation>
</comment>
<accession>A0ABV2IXV5</accession>
<dbReference type="InterPro" id="IPR027417">
    <property type="entry name" value="P-loop_NTPase"/>
</dbReference>
<feature type="compositionally biased region" description="Basic residues" evidence="9">
    <location>
        <begin position="248"/>
        <end position="262"/>
    </location>
</feature>
<keyword evidence="8" id="KW-0472">Membrane</keyword>
<dbReference type="PROSITE" id="PS50893">
    <property type="entry name" value="ABC_TRANSPORTER_2"/>
    <property type="match status" value="1"/>
</dbReference>
<dbReference type="SMART" id="SM00382">
    <property type="entry name" value="AAA"/>
    <property type="match status" value="1"/>
</dbReference>
<feature type="region of interest" description="Disordered" evidence="9">
    <location>
        <begin position="248"/>
        <end position="273"/>
    </location>
</feature>
<protein>
    <submittedName>
        <fullName evidence="11">Cobalt/nickel transport system ATP-binding protein</fullName>
    </submittedName>
</protein>
<evidence type="ECO:0000259" key="10">
    <source>
        <dbReference type="PROSITE" id="PS50893"/>
    </source>
</evidence>
<comment type="caution">
    <text evidence="11">The sequence shown here is derived from an EMBL/GenBank/DDBJ whole genome shotgun (WGS) entry which is preliminary data.</text>
</comment>
<evidence type="ECO:0000313" key="11">
    <source>
        <dbReference type="EMBL" id="MET3613333.1"/>
    </source>
</evidence>
<dbReference type="SUPFAM" id="SSF52540">
    <property type="entry name" value="P-loop containing nucleoside triphosphate hydrolases"/>
    <property type="match status" value="1"/>
</dbReference>
<evidence type="ECO:0000313" key="12">
    <source>
        <dbReference type="Proteomes" id="UP001549047"/>
    </source>
</evidence>
<proteinExistence type="inferred from homology"/>
<name>A0ABV2IXV5_9HYPH</name>
<dbReference type="RefSeq" id="WP_354555811.1">
    <property type="nucleotide sequence ID" value="NZ_JBEPMB010000001.1"/>
</dbReference>
<organism evidence="11 12">
    <name type="scientific">Rhizobium aquaticum</name>
    <dbReference type="NCBI Taxonomy" id="1549636"/>
    <lineage>
        <taxon>Bacteria</taxon>
        <taxon>Pseudomonadati</taxon>
        <taxon>Pseudomonadota</taxon>
        <taxon>Alphaproteobacteria</taxon>
        <taxon>Hyphomicrobiales</taxon>
        <taxon>Rhizobiaceae</taxon>
        <taxon>Rhizobium/Agrobacterium group</taxon>
        <taxon>Rhizobium</taxon>
    </lineage>
</organism>
<dbReference type="Pfam" id="PF00005">
    <property type="entry name" value="ABC_tran"/>
    <property type="match status" value="1"/>
</dbReference>
<dbReference type="InterPro" id="IPR003593">
    <property type="entry name" value="AAA+_ATPase"/>
</dbReference>
<reference evidence="11 12" key="1">
    <citation type="submission" date="2024-06" db="EMBL/GenBank/DDBJ databases">
        <title>Genomic Encyclopedia of Type Strains, Phase IV (KMG-IV): sequencing the most valuable type-strain genomes for metagenomic binning, comparative biology and taxonomic classification.</title>
        <authorList>
            <person name="Goeker M."/>
        </authorList>
    </citation>
    <scope>NUCLEOTIDE SEQUENCE [LARGE SCALE GENOMIC DNA]</scope>
    <source>
        <strain evidence="11 12">DSM 29780</strain>
    </source>
</reference>
<sequence>MTEPVFALNDVDYTYRDHPALAGLSLTVNSGERIVLIGPNGSGKSTLLRLLSGLTFAASGAAQAFGAPLTEARFEEEEAHYGFRRRVGLVFQNPDIQLFNPTVFDEIAFGPLQLGWDKPRIRAAIEEQLERFELTHLKDRAPHRLSGGEKKRVALASVLITEPDVLLLDEPTAALDPQSRDKLVHFLAGHLGDGRTVITATHDLDILTAISTRAVVMAGGHVVGDGPVHDILHDTDLLRRARLTHSHVHHHANGSPHAHHHVHALDRDGHVHG</sequence>
<dbReference type="CDD" id="cd03225">
    <property type="entry name" value="ABC_cobalt_CbiO_domain1"/>
    <property type="match status" value="1"/>
</dbReference>
<dbReference type="EMBL" id="JBEPMB010000001">
    <property type="protein sequence ID" value="MET3613333.1"/>
    <property type="molecule type" value="Genomic_DNA"/>
</dbReference>
<dbReference type="InterPro" id="IPR003439">
    <property type="entry name" value="ABC_transporter-like_ATP-bd"/>
</dbReference>
<evidence type="ECO:0000256" key="9">
    <source>
        <dbReference type="SAM" id="MobiDB-lite"/>
    </source>
</evidence>
<gene>
    <name evidence="11" type="ORF">ABID16_001638</name>
</gene>
<dbReference type="PROSITE" id="PS00211">
    <property type="entry name" value="ABC_TRANSPORTER_1"/>
    <property type="match status" value="1"/>
</dbReference>
<evidence type="ECO:0000256" key="3">
    <source>
        <dbReference type="ARBA" id="ARBA00022448"/>
    </source>
</evidence>
<dbReference type="InterPro" id="IPR015856">
    <property type="entry name" value="ABC_transpr_CbiO/EcfA_su"/>
</dbReference>
<keyword evidence="7" id="KW-1278">Translocase</keyword>
<keyword evidence="4" id="KW-1003">Cell membrane</keyword>
<keyword evidence="12" id="KW-1185">Reference proteome</keyword>
<dbReference type="GO" id="GO:0005524">
    <property type="term" value="F:ATP binding"/>
    <property type="evidence" value="ECO:0007669"/>
    <property type="project" value="UniProtKB-KW"/>
</dbReference>
<keyword evidence="6 11" id="KW-0067">ATP-binding</keyword>
<dbReference type="PANTHER" id="PTHR43553:SF27">
    <property type="entry name" value="ENERGY-COUPLING FACTOR TRANSPORTER ATP-BINDING PROTEIN ECFA2"/>
    <property type="match status" value="1"/>
</dbReference>
<comment type="similarity">
    <text evidence="2">Belongs to the ABC transporter superfamily.</text>
</comment>
<keyword evidence="3" id="KW-0813">Transport</keyword>
<keyword evidence="5" id="KW-0547">Nucleotide-binding</keyword>
<dbReference type="InterPro" id="IPR050095">
    <property type="entry name" value="ECF_ABC_transporter_ATP-bd"/>
</dbReference>